<sequence>MTSLTKFTASNMFFRLLLGLSALALTGCQQDKSDLTAYIAQIKSQQKSDIPPIPVMKPYDKFDYAAAALRDPFIPTVIDVPPPQPEPVIDNVESAPTLTSTVEVATEEPSPTPSLDEILALGRDASNRGDWEEAILLYNQ</sequence>
<accession>A0A0F9PXK4</accession>
<dbReference type="AlphaFoldDB" id="A0A0F9PXK4"/>
<organism evidence="1">
    <name type="scientific">marine sediment metagenome</name>
    <dbReference type="NCBI Taxonomy" id="412755"/>
    <lineage>
        <taxon>unclassified sequences</taxon>
        <taxon>metagenomes</taxon>
        <taxon>ecological metagenomes</taxon>
    </lineage>
</organism>
<reference evidence="1" key="1">
    <citation type="journal article" date="2015" name="Nature">
        <title>Complex archaea that bridge the gap between prokaryotes and eukaryotes.</title>
        <authorList>
            <person name="Spang A."/>
            <person name="Saw J.H."/>
            <person name="Jorgensen S.L."/>
            <person name="Zaremba-Niedzwiedzka K."/>
            <person name="Martijn J."/>
            <person name="Lind A.E."/>
            <person name="van Eijk R."/>
            <person name="Schleper C."/>
            <person name="Guy L."/>
            <person name="Ettema T.J."/>
        </authorList>
    </citation>
    <scope>NUCLEOTIDE SEQUENCE</scope>
</reference>
<proteinExistence type="predicted"/>
<dbReference type="InterPro" id="IPR007446">
    <property type="entry name" value="PilP"/>
</dbReference>
<dbReference type="Pfam" id="PF04351">
    <property type="entry name" value="PilP"/>
    <property type="match status" value="1"/>
</dbReference>
<evidence type="ECO:0000313" key="1">
    <source>
        <dbReference type="EMBL" id="KKN36345.1"/>
    </source>
</evidence>
<name>A0A0F9PXK4_9ZZZZ</name>
<feature type="non-terminal residue" evidence="1">
    <location>
        <position position="140"/>
    </location>
</feature>
<gene>
    <name evidence="1" type="ORF">LCGC14_0774680</name>
</gene>
<dbReference type="EMBL" id="LAZR01001972">
    <property type="protein sequence ID" value="KKN36345.1"/>
    <property type="molecule type" value="Genomic_DNA"/>
</dbReference>
<dbReference type="PROSITE" id="PS51257">
    <property type="entry name" value="PROKAR_LIPOPROTEIN"/>
    <property type="match status" value="1"/>
</dbReference>
<comment type="caution">
    <text evidence="1">The sequence shown here is derived from an EMBL/GenBank/DDBJ whole genome shotgun (WGS) entry which is preliminary data.</text>
</comment>
<protein>
    <submittedName>
        <fullName evidence="1">Uncharacterized protein</fullName>
    </submittedName>
</protein>